<dbReference type="EMBL" id="VFPG01000001">
    <property type="protein sequence ID" value="TQM29937.1"/>
    <property type="molecule type" value="Genomic_DNA"/>
</dbReference>
<dbReference type="InterPro" id="IPR036249">
    <property type="entry name" value="Thioredoxin-like_sf"/>
</dbReference>
<protein>
    <submittedName>
        <fullName evidence="2">Thioredoxin 1</fullName>
    </submittedName>
</protein>
<accession>A0A543F7X2</accession>
<dbReference type="Pfam" id="PF00085">
    <property type="entry name" value="Thioredoxin"/>
    <property type="match status" value="1"/>
</dbReference>
<name>A0A543F7X2_9NOCA</name>
<evidence type="ECO:0000259" key="1">
    <source>
        <dbReference type="Pfam" id="PF00085"/>
    </source>
</evidence>
<dbReference type="CDD" id="cd02947">
    <property type="entry name" value="TRX_family"/>
    <property type="match status" value="1"/>
</dbReference>
<keyword evidence="3" id="KW-1185">Reference proteome</keyword>
<dbReference type="SUPFAM" id="SSF52833">
    <property type="entry name" value="Thioredoxin-like"/>
    <property type="match status" value="1"/>
</dbReference>
<dbReference type="AlphaFoldDB" id="A0A543F7X2"/>
<feature type="domain" description="Thioredoxin" evidence="1">
    <location>
        <begin position="6"/>
        <end position="95"/>
    </location>
</feature>
<dbReference type="RefSeq" id="WP_185756971.1">
    <property type="nucleotide sequence ID" value="NZ_VFPG01000001.1"/>
</dbReference>
<dbReference type="InterPro" id="IPR013766">
    <property type="entry name" value="Thioredoxin_domain"/>
</dbReference>
<proteinExistence type="predicted"/>
<organism evidence="2 3">
    <name type="scientific">Nocardia bhagyanarayanae</name>
    <dbReference type="NCBI Taxonomy" id="1215925"/>
    <lineage>
        <taxon>Bacteria</taxon>
        <taxon>Bacillati</taxon>
        <taxon>Actinomycetota</taxon>
        <taxon>Actinomycetes</taxon>
        <taxon>Mycobacteriales</taxon>
        <taxon>Nocardiaceae</taxon>
        <taxon>Nocardia</taxon>
    </lineage>
</organism>
<dbReference type="Gene3D" id="3.40.30.10">
    <property type="entry name" value="Glutaredoxin"/>
    <property type="match status" value="1"/>
</dbReference>
<gene>
    <name evidence="2" type="ORF">FB390_1551</name>
</gene>
<dbReference type="Proteomes" id="UP000316331">
    <property type="component" value="Unassembled WGS sequence"/>
</dbReference>
<evidence type="ECO:0000313" key="3">
    <source>
        <dbReference type="Proteomes" id="UP000316331"/>
    </source>
</evidence>
<sequence length="104" mass="11741">MIHTLLSAEDFRQALANNAKVVVYCQVERDPECQDIKKELDHLAEEHADISFFALDLETVRDAVGQELDDRVEPPSYYLFLDGKRIDVAHGAAQNLTTALNAHF</sequence>
<evidence type="ECO:0000313" key="2">
    <source>
        <dbReference type="EMBL" id="TQM29937.1"/>
    </source>
</evidence>
<reference evidence="2 3" key="1">
    <citation type="submission" date="2019-06" db="EMBL/GenBank/DDBJ databases">
        <title>Sequencing the genomes of 1000 actinobacteria strains.</title>
        <authorList>
            <person name="Klenk H.-P."/>
        </authorList>
    </citation>
    <scope>NUCLEOTIDE SEQUENCE [LARGE SCALE GENOMIC DNA]</scope>
    <source>
        <strain evidence="2 3">DSM 103495</strain>
    </source>
</reference>
<comment type="caution">
    <text evidence="2">The sequence shown here is derived from an EMBL/GenBank/DDBJ whole genome shotgun (WGS) entry which is preliminary data.</text>
</comment>